<dbReference type="InterPro" id="IPR000086">
    <property type="entry name" value="NUDIX_hydrolase_dom"/>
</dbReference>
<dbReference type="Proteomes" id="UP000564885">
    <property type="component" value="Unassembled WGS sequence"/>
</dbReference>
<feature type="domain" description="Nudix hydrolase" evidence="7">
    <location>
        <begin position="37"/>
        <end position="232"/>
    </location>
</feature>
<keyword evidence="4" id="KW-0378">Hydrolase</keyword>
<reference evidence="8 9" key="1">
    <citation type="submission" date="2020-04" db="EMBL/GenBank/DDBJ databases">
        <title>Enterovirga sp. isolate from soil.</title>
        <authorList>
            <person name="Chea S."/>
            <person name="Kim D.-U."/>
        </authorList>
    </citation>
    <scope>NUCLEOTIDE SEQUENCE [LARGE SCALE GENOMIC DNA]</scope>
    <source>
        <strain evidence="8 9">DB1703</strain>
    </source>
</reference>
<keyword evidence="5" id="KW-0460">Magnesium</keyword>
<dbReference type="Gene3D" id="3.90.79.10">
    <property type="entry name" value="Nucleoside Triphosphate Pyrophosphohydrolase"/>
    <property type="match status" value="1"/>
</dbReference>
<proteinExistence type="predicted"/>
<evidence type="ECO:0000256" key="5">
    <source>
        <dbReference type="ARBA" id="ARBA00022842"/>
    </source>
</evidence>
<evidence type="ECO:0000313" key="9">
    <source>
        <dbReference type="Proteomes" id="UP000564885"/>
    </source>
</evidence>
<sequence length="263" mass="29590">MRQSRAGQETRVSDGHAERLTEYVSSVARERRWPNQRPRDAATLIVIDRGGAAPKVLMGKRHHGHKFMPGKFVFPGGRIEADDRRMPAEGALPPPVEAALIARTVRPSPSRGRALALTAIRETYEETGLMIGRRAESMPAGPRAGSWASFFERGILPDLGAVHFIGRAITPPRRPKRFDTRFFAIDREAIALEEPGFVGPDKELVELLWVEVEEAMKLDLPPITVVMLQELERRAEEGFGHELPVPFYYERQKRFVRELLGPA</sequence>
<dbReference type="PANTHER" id="PTHR12318:SF0">
    <property type="entry name" value="ACYL-COENZYME A DIPHOSPHATASE NUDT19"/>
    <property type="match status" value="1"/>
</dbReference>
<dbReference type="InterPro" id="IPR015797">
    <property type="entry name" value="NUDIX_hydrolase-like_dom_sf"/>
</dbReference>
<dbReference type="PANTHER" id="PTHR12318">
    <property type="entry name" value="TESTOSTERONE-REGULATED PROTEIN RP2"/>
    <property type="match status" value="1"/>
</dbReference>
<evidence type="ECO:0000256" key="3">
    <source>
        <dbReference type="ARBA" id="ARBA00022723"/>
    </source>
</evidence>
<evidence type="ECO:0000256" key="4">
    <source>
        <dbReference type="ARBA" id="ARBA00022801"/>
    </source>
</evidence>
<dbReference type="AlphaFoldDB" id="A0A849HX56"/>
<dbReference type="GO" id="GO:0016818">
    <property type="term" value="F:hydrolase activity, acting on acid anhydrides, in phosphorus-containing anhydrides"/>
    <property type="evidence" value="ECO:0007669"/>
    <property type="project" value="InterPro"/>
</dbReference>
<gene>
    <name evidence="8" type="ORF">HJG44_06920</name>
</gene>
<dbReference type="EMBL" id="JABEPP010000002">
    <property type="protein sequence ID" value="NNM72126.1"/>
    <property type="molecule type" value="Genomic_DNA"/>
</dbReference>
<dbReference type="InterPro" id="IPR039121">
    <property type="entry name" value="NUDT19"/>
</dbReference>
<dbReference type="CDD" id="cd18870">
    <property type="entry name" value="NUDIX_AcylCoAdiphos_Nudt19"/>
    <property type="match status" value="1"/>
</dbReference>
<evidence type="ECO:0000256" key="6">
    <source>
        <dbReference type="ARBA" id="ARBA00023211"/>
    </source>
</evidence>
<dbReference type="PROSITE" id="PS51462">
    <property type="entry name" value="NUDIX"/>
    <property type="match status" value="1"/>
</dbReference>
<keyword evidence="6" id="KW-0464">Manganese</keyword>
<name>A0A849HX56_9HYPH</name>
<protein>
    <submittedName>
        <fullName evidence="8">NUDIX domain-containing protein</fullName>
    </submittedName>
</protein>
<evidence type="ECO:0000256" key="1">
    <source>
        <dbReference type="ARBA" id="ARBA00001936"/>
    </source>
</evidence>
<organism evidence="8 9">
    <name type="scientific">Enterovirga aerilata</name>
    <dbReference type="NCBI Taxonomy" id="2730920"/>
    <lineage>
        <taxon>Bacteria</taxon>
        <taxon>Pseudomonadati</taxon>
        <taxon>Pseudomonadota</taxon>
        <taxon>Alphaproteobacteria</taxon>
        <taxon>Hyphomicrobiales</taxon>
        <taxon>Methylobacteriaceae</taxon>
        <taxon>Enterovirga</taxon>
    </lineage>
</organism>
<evidence type="ECO:0000259" key="7">
    <source>
        <dbReference type="PROSITE" id="PS51462"/>
    </source>
</evidence>
<comment type="caution">
    <text evidence="8">The sequence shown here is derived from an EMBL/GenBank/DDBJ whole genome shotgun (WGS) entry which is preliminary data.</text>
</comment>
<dbReference type="SUPFAM" id="SSF55811">
    <property type="entry name" value="Nudix"/>
    <property type="match status" value="1"/>
</dbReference>
<accession>A0A849HX56</accession>
<evidence type="ECO:0000313" key="8">
    <source>
        <dbReference type="EMBL" id="NNM72126.1"/>
    </source>
</evidence>
<comment type="cofactor">
    <cofactor evidence="2">
        <name>Mg(2+)</name>
        <dbReference type="ChEBI" id="CHEBI:18420"/>
    </cofactor>
</comment>
<keyword evidence="9" id="KW-1185">Reference proteome</keyword>
<comment type="cofactor">
    <cofactor evidence="1">
        <name>Mn(2+)</name>
        <dbReference type="ChEBI" id="CHEBI:29035"/>
    </cofactor>
</comment>
<keyword evidence="3" id="KW-0479">Metal-binding</keyword>
<dbReference type="GO" id="GO:0046872">
    <property type="term" value="F:metal ion binding"/>
    <property type="evidence" value="ECO:0007669"/>
    <property type="project" value="UniProtKB-KW"/>
</dbReference>
<evidence type="ECO:0000256" key="2">
    <source>
        <dbReference type="ARBA" id="ARBA00001946"/>
    </source>
</evidence>